<dbReference type="Gene3D" id="3.50.50.60">
    <property type="entry name" value="FAD/NAD(P)-binding domain"/>
    <property type="match status" value="1"/>
</dbReference>
<accession>A0A1H9E7U6</accession>
<dbReference type="InterPro" id="IPR036188">
    <property type="entry name" value="FAD/NAD-bd_sf"/>
</dbReference>
<gene>
    <name evidence="3" type="ORF">SAMN05216548_10394</name>
</gene>
<dbReference type="RefSeq" id="WP_092495713.1">
    <property type="nucleotide sequence ID" value="NZ_FOFG01000003.1"/>
</dbReference>
<dbReference type="Gene3D" id="3.30.9.10">
    <property type="entry name" value="D-Amino Acid Oxidase, subunit A, domain 2"/>
    <property type="match status" value="1"/>
</dbReference>
<dbReference type="Proteomes" id="UP000199647">
    <property type="component" value="Unassembled WGS sequence"/>
</dbReference>
<name>A0A1H9E7U6_9HYPH</name>
<sequence length="404" mass="43113">MPLRVSSDPADLASRPDVAVIGSGIVGLASAFFASRAGLKVLLLERMQAPAALTSRRSGEGVRAQWSAARNIAISLESIALYRDFEELVGVAGHHAGYRPIGYLYASRRPDGAAALRERVAFQRSIGLSDVEYLEGTALFEHAPMLAEDAIGASFRQGDGVIDIDWVIRGYRAAMDADLLLGTEVRSIASDSGGVTLHTSRGHISAGAVIVAAGVRAAGLLSAFEDAPEMRTAQSSILRVKADGIPLDHPTTIDVDIGSFWRPDEGGARITASFSGRRFVEDGLEDPAPERGYFDHAIRTILPMTPRWREWSASLRDAHLRTGTFAVTRDGSPVIGALPSARHVYVNAGYGGHGVMMSPAGGRRLAGLLASGRPDPANPFAVERFTDGRPLEPETMTIHLTDQP</sequence>
<dbReference type="InterPro" id="IPR006076">
    <property type="entry name" value="FAD-dep_OxRdtase"/>
</dbReference>
<evidence type="ECO:0000313" key="3">
    <source>
        <dbReference type="EMBL" id="SEQ21824.1"/>
    </source>
</evidence>
<evidence type="ECO:0000259" key="2">
    <source>
        <dbReference type="Pfam" id="PF01266"/>
    </source>
</evidence>
<dbReference type="STRING" id="1855383.SAMN05216548_10394"/>
<dbReference type="GO" id="GO:0005737">
    <property type="term" value="C:cytoplasm"/>
    <property type="evidence" value="ECO:0007669"/>
    <property type="project" value="TreeGrafter"/>
</dbReference>
<keyword evidence="1" id="KW-0560">Oxidoreductase</keyword>
<dbReference type="SUPFAM" id="SSF51905">
    <property type="entry name" value="FAD/NAD(P)-binding domain"/>
    <property type="match status" value="1"/>
</dbReference>
<protein>
    <submittedName>
        <fullName evidence="3">Sarcosine oxidase subunit beta</fullName>
    </submittedName>
</protein>
<organism evidence="3 4">
    <name type="scientific">Faunimonas pinastri</name>
    <dbReference type="NCBI Taxonomy" id="1855383"/>
    <lineage>
        <taxon>Bacteria</taxon>
        <taxon>Pseudomonadati</taxon>
        <taxon>Pseudomonadota</taxon>
        <taxon>Alphaproteobacteria</taxon>
        <taxon>Hyphomicrobiales</taxon>
        <taxon>Afifellaceae</taxon>
        <taxon>Faunimonas</taxon>
    </lineage>
</organism>
<dbReference type="PANTHER" id="PTHR13847:SF287">
    <property type="entry name" value="FAD-DEPENDENT OXIDOREDUCTASE DOMAIN-CONTAINING PROTEIN 1"/>
    <property type="match status" value="1"/>
</dbReference>
<evidence type="ECO:0000256" key="1">
    <source>
        <dbReference type="ARBA" id="ARBA00023002"/>
    </source>
</evidence>
<dbReference type="EMBL" id="FOFG01000003">
    <property type="protein sequence ID" value="SEQ21824.1"/>
    <property type="molecule type" value="Genomic_DNA"/>
</dbReference>
<dbReference type="AlphaFoldDB" id="A0A1H9E7U6"/>
<evidence type="ECO:0000313" key="4">
    <source>
        <dbReference type="Proteomes" id="UP000199647"/>
    </source>
</evidence>
<dbReference type="OrthoDB" id="311718at2"/>
<dbReference type="PANTHER" id="PTHR13847">
    <property type="entry name" value="SARCOSINE DEHYDROGENASE-RELATED"/>
    <property type="match status" value="1"/>
</dbReference>
<proteinExistence type="predicted"/>
<dbReference type="Pfam" id="PF01266">
    <property type="entry name" value="DAO"/>
    <property type="match status" value="1"/>
</dbReference>
<dbReference type="GO" id="GO:0016491">
    <property type="term" value="F:oxidoreductase activity"/>
    <property type="evidence" value="ECO:0007669"/>
    <property type="project" value="UniProtKB-KW"/>
</dbReference>
<reference evidence="3 4" key="1">
    <citation type="submission" date="2016-10" db="EMBL/GenBank/DDBJ databases">
        <authorList>
            <person name="de Groot N.N."/>
        </authorList>
    </citation>
    <scope>NUCLEOTIDE SEQUENCE [LARGE SCALE GENOMIC DNA]</scope>
    <source>
        <strain evidence="3 4">A52C2</strain>
    </source>
</reference>
<keyword evidence="4" id="KW-1185">Reference proteome</keyword>
<feature type="domain" description="FAD dependent oxidoreductase" evidence="2">
    <location>
        <begin position="17"/>
        <end position="366"/>
    </location>
</feature>
<dbReference type="PRINTS" id="PR00469">
    <property type="entry name" value="PNDRDTASEII"/>
</dbReference>